<sequence>MVAATRFPSFCTDHTGLDLDDVLDASDLLIFSFFPHDKLNSEAEPYGYPYSDPASTLEEKLLVHQFLNVWTYGMISPLTSASVASVLPPLLRKTPSPMLPVAELPTQLLAISSSIFFQLLLFSQRRPPPPPLSVSEISAPLGTIPPMGIRVFPQTTT</sequence>
<protein>
    <submittedName>
        <fullName evidence="1">Uncharacterized protein</fullName>
    </submittedName>
</protein>
<reference evidence="1 2" key="1">
    <citation type="journal article" date="2019" name="Nat. Ecol. Evol.">
        <title>Megaphylogeny resolves global patterns of mushroom evolution.</title>
        <authorList>
            <person name="Varga T."/>
            <person name="Krizsan K."/>
            <person name="Foldi C."/>
            <person name="Dima B."/>
            <person name="Sanchez-Garcia M."/>
            <person name="Sanchez-Ramirez S."/>
            <person name="Szollosi G.J."/>
            <person name="Szarkandi J.G."/>
            <person name="Papp V."/>
            <person name="Albert L."/>
            <person name="Andreopoulos W."/>
            <person name="Angelini C."/>
            <person name="Antonin V."/>
            <person name="Barry K.W."/>
            <person name="Bougher N.L."/>
            <person name="Buchanan P."/>
            <person name="Buyck B."/>
            <person name="Bense V."/>
            <person name="Catcheside P."/>
            <person name="Chovatia M."/>
            <person name="Cooper J."/>
            <person name="Damon W."/>
            <person name="Desjardin D."/>
            <person name="Finy P."/>
            <person name="Geml J."/>
            <person name="Haridas S."/>
            <person name="Hughes K."/>
            <person name="Justo A."/>
            <person name="Karasinski D."/>
            <person name="Kautmanova I."/>
            <person name="Kiss B."/>
            <person name="Kocsube S."/>
            <person name="Kotiranta H."/>
            <person name="LaButti K.M."/>
            <person name="Lechner B.E."/>
            <person name="Liimatainen K."/>
            <person name="Lipzen A."/>
            <person name="Lukacs Z."/>
            <person name="Mihaltcheva S."/>
            <person name="Morgado L.N."/>
            <person name="Niskanen T."/>
            <person name="Noordeloos M.E."/>
            <person name="Ohm R.A."/>
            <person name="Ortiz-Santana B."/>
            <person name="Ovrebo C."/>
            <person name="Racz N."/>
            <person name="Riley R."/>
            <person name="Savchenko A."/>
            <person name="Shiryaev A."/>
            <person name="Soop K."/>
            <person name="Spirin V."/>
            <person name="Szebenyi C."/>
            <person name="Tomsovsky M."/>
            <person name="Tulloss R.E."/>
            <person name="Uehling J."/>
            <person name="Grigoriev I.V."/>
            <person name="Vagvolgyi C."/>
            <person name="Papp T."/>
            <person name="Martin F.M."/>
            <person name="Miettinen O."/>
            <person name="Hibbett D.S."/>
            <person name="Nagy L.G."/>
        </authorList>
    </citation>
    <scope>NUCLEOTIDE SEQUENCE [LARGE SCALE GENOMIC DNA]</scope>
    <source>
        <strain evidence="1 2">CBS 962.96</strain>
    </source>
</reference>
<name>A0A4S8KU12_DENBC</name>
<proteinExistence type="predicted"/>
<evidence type="ECO:0000313" key="2">
    <source>
        <dbReference type="Proteomes" id="UP000297245"/>
    </source>
</evidence>
<dbReference type="AlphaFoldDB" id="A0A4S8KU12"/>
<dbReference type="EMBL" id="ML180055">
    <property type="protein sequence ID" value="THU79243.1"/>
    <property type="molecule type" value="Genomic_DNA"/>
</dbReference>
<evidence type="ECO:0000313" key="1">
    <source>
        <dbReference type="EMBL" id="THU79243.1"/>
    </source>
</evidence>
<dbReference type="Proteomes" id="UP000297245">
    <property type="component" value="Unassembled WGS sequence"/>
</dbReference>
<keyword evidence="2" id="KW-1185">Reference proteome</keyword>
<gene>
    <name evidence="1" type="ORF">K435DRAFT_875705</name>
</gene>
<organism evidence="1 2">
    <name type="scientific">Dendrothele bispora (strain CBS 962.96)</name>
    <dbReference type="NCBI Taxonomy" id="1314807"/>
    <lineage>
        <taxon>Eukaryota</taxon>
        <taxon>Fungi</taxon>
        <taxon>Dikarya</taxon>
        <taxon>Basidiomycota</taxon>
        <taxon>Agaricomycotina</taxon>
        <taxon>Agaricomycetes</taxon>
        <taxon>Agaricomycetidae</taxon>
        <taxon>Agaricales</taxon>
        <taxon>Agaricales incertae sedis</taxon>
        <taxon>Dendrothele</taxon>
    </lineage>
</organism>
<accession>A0A4S8KU12</accession>